<evidence type="ECO:0000313" key="1">
    <source>
        <dbReference type="EMBL" id="QCB27472.1"/>
    </source>
</evidence>
<dbReference type="InterPro" id="IPR012675">
    <property type="entry name" value="Beta-grasp_dom_sf"/>
</dbReference>
<reference evidence="1 2" key="1">
    <citation type="submission" date="2019-04" db="EMBL/GenBank/DDBJ databases">
        <title>Corynebacterium endometrii sp. nov., isolated from the uterus of a cow with endometritis.</title>
        <authorList>
            <person name="Ballas P."/>
            <person name="Ruckert C."/>
            <person name="Wagener K."/>
            <person name="Drillich M."/>
            <person name="Kaempfer P."/>
            <person name="Busse H.-J."/>
            <person name="Ehling-Schulz M."/>
        </authorList>
    </citation>
    <scope>NUCLEOTIDE SEQUENCE [LARGE SCALE GENOMIC DNA]</scope>
    <source>
        <strain evidence="1 2">LMM-1653</strain>
    </source>
</reference>
<protein>
    <submittedName>
        <fullName evidence="1">ThiS family protein</fullName>
    </submittedName>
</protein>
<dbReference type="RefSeq" id="WP_136140341.1">
    <property type="nucleotide sequence ID" value="NZ_CP039247.1"/>
</dbReference>
<keyword evidence="2" id="KW-1185">Reference proteome</keyword>
<gene>
    <name evidence="1" type="ORF">CENDO_00815</name>
</gene>
<dbReference type="InterPro" id="IPR003749">
    <property type="entry name" value="ThiS/MoaD-like"/>
</dbReference>
<accession>A0A4P7QD15</accession>
<dbReference type="KEGG" id="cee:CENDO_00815"/>
<evidence type="ECO:0000313" key="2">
    <source>
        <dbReference type="Proteomes" id="UP000296352"/>
    </source>
</evidence>
<dbReference type="Pfam" id="PF02597">
    <property type="entry name" value="ThiS"/>
    <property type="match status" value="1"/>
</dbReference>
<dbReference type="InterPro" id="IPR016155">
    <property type="entry name" value="Mopterin_synth/thiamin_S_b"/>
</dbReference>
<dbReference type="OrthoDB" id="3255135at2"/>
<dbReference type="AlphaFoldDB" id="A0A4P7QD15"/>
<name>A0A4P7QD15_9CORY</name>
<dbReference type="EMBL" id="CP039247">
    <property type="protein sequence ID" value="QCB27472.1"/>
    <property type="molecule type" value="Genomic_DNA"/>
</dbReference>
<sequence length="92" mass="9238">MIDVRYFAAARAAAGVSAETVPAAETLGALCAYLVERHPASATPEGALPLETVLGKSSYLLDGRGVGDLAAARDEPLGGVKSVDVLPPFAGG</sequence>
<dbReference type="SUPFAM" id="SSF54285">
    <property type="entry name" value="MoaD/ThiS"/>
    <property type="match status" value="1"/>
</dbReference>
<proteinExistence type="predicted"/>
<organism evidence="1 2">
    <name type="scientific">Corynebacterium endometrii</name>
    <dbReference type="NCBI Taxonomy" id="2488819"/>
    <lineage>
        <taxon>Bacteria</taxon>
        <taxon>Bacillati</taxon>
        <taxon>Actinomycetota</taxon>
        <taxon>Actinomycetes</taxon>
        <taxon>Mycobacteriales</taxon>
        <taxon>Corynebacteriaceae</taxon>
        <taxon>Corynebacterium</taxon>
    </lineage>
</organism>
<dbReference type="Proteomes" id="UP000296352">
    <property type="component" value="Chromosome"/>
</dbReference>
<dbReference type="Gene3D" id="3.10.20.30">
    <property type="match status" value="1"/>
</dbReference>